<dbReference type="InterPro" id="IPR051317">
    <property type="entry name" value="Gfo/Idh/MocA_oxidoreduct"/>
</dbReference>
<dbReference type="InterPro" id="IPR055170">
    <property type="entry name" value="GFO_IDH_MocA-like_dom"/>
</dbReference>
<evidence type="ECO:0000313" key="4">
    <source>
        <dbReference type="Proteomes" id="UP000326881"/>
    </source>
</evidence>
<dbReference type="PANTHER" id="PTHR43708">
    <property type="entry name" value="CONSERVED EXPRESSED OXIDOREDUCTASE (EUROFUNG)"/>
    <property type="match status" value="1"/>
</dbReference>
<dbReference type="SUPFAM" id="SSF55347">
    <property type="entry name" value="Glyceraldehyde-3-phosphate dehydrogenase-like, C-terminal domain"/>
    <property type="match status" value="1"/>
</dbReference>
<dbReference type="Gene3D" id="3.30.360.10">
    <property type="entry name" value="Dihydrodipicolinate Reductase, domain 2"/>
    <property type="match status" value="1"/>
</dbReference>
<dbReference type="SUPFAM" id="SSF51735">
    <property type="entry name" value="NAD(P)-binding Rossmann-fold domains"/>
    <property type="match status" value="1"/>
</dbReference>
<dbReference type="PANTHER" id="PTHR43708:SF3">
    <property type="entry name" value="OXIDOREDUCTASE"/>
    <property type="match status" value="1"/>
</dbReference>
<dbReference type="OrthoDB" id="9815825at2"/>
<evidence type="ECO:0000259" key="2">
    <source>
        <dbReference type="Pfam" id="PF22725"/>
    </source>
</evidence>
<dbReference type="AlphaFoldDB" id="A0A5Q0C964"/>
<dbReference type="InterPro" id="IPR000683">
    <property type="entry name" value="Gfo/Idh/MocA-like_OxRdtase_N"/>
</dbReference>
<keyword evidence="4" id="KW-1185">Reference proteome</keyword>
<dbReference type="Proteomes" id="UP000326881">
    <property type="component" value="Chromosome"/>
</dbReference>
<accession>A0A5Q0C964</accession>
<organism evidence="3 4">
    <name type="scientific">Rhizobium grahamii</name>
    <dbReference type="NCBI Taxonomy" id="1120045"/>
    <lineage>
        <taxon>Bacteria</taxon>
        <taxon>Pseudomonadati</taxon>
        <taxon>Pseudomonadota</taxon>
        <taxon>Alphaproteobacteria</taxon>
        <taxon>Hyphomicrobiales</taxon>
        <taxon>Rhizobiaceae</taxon>
        <taxon>Rhizobium/Agrobacterium group</taxon>
        <taxon>Rhizobium</taxon>
    </lineage>
</organism>
<evidence type="ECO:0000313" key="3">
    <source>
        <dbReference type="EMBL" id="QFY60477.1"/>
    </source>
</evidence>
<dbReference type="Gene3D" id="3.40.50.720">
    <property type="entry name" value="NAD(P)-binding Rossmann-like Domain"/>
    <property type="match status" value="1"/>
</dbReference>
<name>A0A5Q0C964_9HYPH</name>
<dbReference type="KEGG" id="rgr:FZ934_08565"/>
<dbReference type="EMBL" id="CP043498">
    <property type="protein sequence ID" value="QFY60477.1"/>
    <property type="molecule type" value="Genomic_DNA"/>
</dbReference>
<dbReference type="InterPro" id="IPR036291">
    <property type="entry name" value="NAD(P)-bd_dom_sf"/>
</dbReference>
<dbReference type="RefSeq" id="WP_153270719.1">
    <property type="nucleotide sequence ID" value="NZ_CP043498.1"/>
</dbReference>
<protein>
    <submittedName>
        <fullName evidence="3">Gfo/Idh/MocA family oxidoreductase</fullName>
    </submittedName>
</protein>
<dbReference type="Pfam" id="PF22725">
    <property type="entry name" value="GFO_IDH_MocA_C3"/>
    <property type="match status" value="1"/>
</dbReference>
<dbReference type="Pfam" id="PF01408">
    <property type="entry name" value="GFO_IDH_MocA"/>
    <property type="match status" value="1"/>
</dbReference>
<feature type="domain" description="Gfo/Idh/MocA-like oxidoreductase N-terminal" evidence="1">
    <location>
        <begin position="12"/>
        <end position="141"/>
    </location>
</feature>
<sequence length="381" mass="40706">MTLAHWQRRRLRLGMVGGGIGGNIGSAHRTAALMDGRWDVVAGVLSRDAVRGRQSAALWQIDPARSYETVETMAAAEKAREDGIDAVAICTPNADHYPSAMAFLKAGIHVICDKPLTTVVALADELAATARAKNVIFAVTHTYSGYPMVRAAREMIAAARLGTIRSVAVEYASEYQVEGAEGWQNDPQLSGPLGIVAGTGTHAHHLAEFVTGLRVRQLSADLSTLVPGNRLEDHASMHLRFSNGARGYLWNTTLAPGNANGLSIRVYGDKGGIAWHQERPETLAFTPTRGVTRLITRGSEEAGDAAGRVTRVPAGHPEGYLEAFANLYCGIADAIAAHQDGTLSGTFDFPTVEDGARGVRFMHAALRSARDGSRFVPLEDS</sequence>
<evidence type="ECO:0000259" key="1">
    <source>
        <dbReference type="Pfam" id="PF01408"/>
    </source>
</evidence>
<gene>
    <name evidence="3" type="ORF">FZ934_08565</name>
</gene>
<dbReference type="GO" id="GO:0000166">
    <property type="term" value="F:nucleotide binding"/>
    <property type="evidence" value="ECO:0007669"/>
    <property type="project" value="InterPro"/>
</dbReference>
<reference evidence="3 4" key="1">
    <citation type="submission" date="2019-08" db="EMBL/GenBank/DDBJ databases">
        <title>Prosopis cineraria nodule microbiome.</title>
        <authorList>
            <person name="Ali R."/>
            <person name="Chaluvadi S.R."/>
            <person name="Wang X."/>
        </authorList>
    </citation>
    <scope>NUCLEOTIDE SEQUENCE [LARGE SCALE GENOMIC DNA]</scope>
    <source>
        <strain evidence="3 4">BG7</strain>
    </source>
</reference>
<feature type="domain" description="GFO/IDH/MocA-like oxidoreductase" evidence="2">
    <location>
        <begin position="149"/>
        <end position="273"/>
    </location>
</feature>
<proteinExistence type="predicted"/>